<dbReference type="Proteomes" id="UP000075320">
    <property type="component" value="Unassembled WGS sequence"/>
</dbReference>
<reference evidence="2 3" key="1">
    <citation type="submission" date="2016-03" db="EMBL/GenBank/DDBJ databases">
        <authorList>
            <person name="Ploux O."/>
        </authorList>
    </citation>
    <scope>NUCLEOTIDE SEQUENCE [LARGE SCALE GENOMIC DNA]</scope>
    <source>
        <strain evidence="2 3">R0</strain>
    </source>
</reference>
<keyword evidence="1" id="KW-0732">Signal</keyword>
<gene>
    <name evidence="2" type="ORF">AZI86_04395</name>
</gene>
<feature type="chain" id="PRO_5007573080" evidence="1">
    <location>
        <begin position="30"/>
        <end position="302"/>
    </location>
</feature>
<name>A0A150WP92_BDEBC</name>
<organism evidence="2 3">
    <name type="scientific">Bdellovibrio bacteriovorus</name>
    <dbReference type="NCBI Taxonomy" id="959"/>
    <lineage>
        <taxon>Bacteria</taxon>
        <taxon>Pseudomonadati</taxon>
        <taxon>Bdellovibrionota</taxon>
        <taxon>Bdellovibrionia</taxon>
        <taxon>Bdellovibrionales</taxon>
        <taxon>Pseudobdellovibrionaceae</taxon>
        <taxon>Bdellovibrio</taxon>
    </lineage>
</organism>
<evidence type="ECO:0000256" key="1">
    <source>
        <dbReference type="SAM" id="SignalP"/>
    </source>
</evidence>
<comment type="caution">
    <text evidence="2">The sequence shown here is derived from an EMBL/GenBank/DDBJ whole genome shotgun (WGS) entry which is preliminary data.</text>
</comment>
<dbReference type="AlphaFoldDB" id="A0A150WP92"/>
<proteinExistence type="predicted"/>
<accession>A0A150WP92</accession>
<protein>
    <submittedName>
        <fullName evidence="2">Uncharacterized protein</fullName>
    </submittedName>
</protein>
<feature type="signal peptide" evidence="1">
    <location>
        <begin position="1"/>
        <end position="29"/>
    </location>
</feature>
<dbReference type="RefSeq" id="WP_157684625.1">
    <property type="nucleotide sequence ID" value="NZ_LUKE01000001.1"/>
</dbReference>
<dbReference type="EMBL" id="LUKE01000001">
    <property type="protein sequence ID" value="KYG66302.1"/>
    <property type="molecule type" value="Genomic_DNA"/>
</dbReference>
<keyword evidence="3" id="KW-1185">Reference proteome</keyword>
<sequence>MKAIHALKSYLVFSSVISVVTMVSISASAYGTHCQNIFHASQGLIKDAADVGLTAQVVTAFRFDSRPPQVIKSEGFIGNKEKFSGSILAHSKPNSSGTSNYVSFTSDPNNRQIFNGGFIPVHEMRNQFPGEASRQRYLERFNPEYQAKLEKRRDELRKEESENEDVLGYGVDEKSLPPEQAAYATKFKSEYKMVLMTLRSIEGGPRDPIVFVTYEYRAKDVLGVNTEKIGITQEKEIVTEPVPAKNIDAVREVYVIFWGDAIGDVANLQKWKESFSVERIYRHLVGVDKDRMEIEFGDWKPL</sequence>
<evidence type="ECO:0000313" key="3">
    <source>
        <dbReference type="Proteomes" id="UP000075320"/>
    </source>
</evidence>
<dbReference type="Gene3D" id="3.90.210.10">
    <property type="entry name" value="Heat-Labile Enterotoxin, subunit A"/>
    <property type="match status" value="1"/>
</dbReference>
<evidence type="ECO:0000313" key="2">
    <source>
        <dbReference type="EMBL" id="KYG66302.1"/>
    </source>
</evidence>